<accession>A0A0S4JBC8</accession>
<name>A0A0S4JBC8_BODSA</name>
<dbReference type="AlphaFoldDB" id="A0A0S4JBC8"/>
<feature type="compositionally biased region" description="Basic and acidic residues" evidence="2">
    <location>
        <begin position="107"/>
        <end position="120"/>
    </location>
</feature>
<organism evidence="3 4">
    <name type="scientific">Bodo saltans</name>
    <name type="common">Flagellated protozoan</name>
    <dbReference type="NCBI Taxonomy" id="75058"/>
    <lineage>
        <taxon>Eukaryota</taxon>
        <taxon>Discoba</taxon>
        <taxon>Euglenozoa</taxon>
        <taxon>Kinetoplastea</taxon>
        <taxon>Metakinetoplastina</taxon>
        <taxon>Eubodonida</taxon>
        <taxon>Bodonidae</taxon>
        <taxon>Bodo</taxon>
    </lineage>
</organism>
<gene>
    <name evidence="3" type="ORF">BSAL_17315</name>
</gene>
<feature type="coiled-coil region" evidence="1">
    <location>
        <begin position="172"/>
        <end position="228"/>
    </location>
</feature>
<evidence type="ECO:0000313" key="4">
    <source>
        <dbReference type="Proteomes" id="UP000051952"/>
    </source>
</evidence>
<feature type="region of interest" description="Disordered" evidence="2">
    <location>
        <begin position="709"/>
        <end position="737"/>
    </location>
</feature>
<feature type="coiled-coil region" evidence="1">
    <location>
        <begin position="296"/>
        <end position="351"/>
    </location>
</feature>
<evidence type="ECO:0000313" key="3">
    <source>
        <dbReference type="EMBL" id="CUG88793.1"/>
    </source>
</evidence>
<keyword evidence="1" id="KW-0175">Coiled coil</keyword>
<dbReference type="Proteomes" id="UP000051952">
    <property type="component" value="Unassembled WGS sequence"/>
</dbReference>
<evidence type="ECO:0000256" key="1">
    <source>
        <dbReference type="SAM" id="Coils"/>
    </source>
</evidence>
<protein>
    <submittedName>
        <fullName evidence="3">Uncharacterized protein</fullName>
    </submittedName>
</protein>
<keyword evidence="4" id="KW-1185">Reference proteome</keyword>
<dbReference type="EMBL" id="CYKH01001672">
    <property type="protein sequence ID" value="CUG88793.1"/>
    <property type="molecule type" value="Genomic_DNA"/>
</dbReference>
<feature type="coiled-coil region" evidence="1">
    <location>
        <begin position="567"/>
        <end position="594"/>
    </location>
</feature>
<feature type="coiled-coil region" evidence="1">
    <location>
        <begin position="378"/>
        <end position="472"/>
    </location>
</feature>
<feature type="compositionally biased region" description="Low complexity" evidence="2">
    <location>
        <begin position="726"/>
        <end position="736"/>
    </location>
</feature>
<feature type="region of interest" description="Disordered" evidence="2">
    <location>
        <begin position="98"/>
        <end position="166"/>
    </location>
</feature>
<reference evidence="4" key="1">
    <citation type="submission" date="2015-09" db="EMBL/GenBank/DDBJ databases">
        <authorList>
            <consortium name="Pathogen Informatics"/>
        </authorList>
    </citation>
    <scope>NUCLEOTIDE SEQUENCE [LARGE SCALE GENOMIC DNA]</scope>
    <source>
        <strain evidence="4">Lake Konstanz</strain>
    </source>
</reference>
<evidence type="ECO:0000256" key="2">
    <source>
        <dbReference type="SAM" id="MobiDB-lite"/>
    </source>
</evidence>
<proteinExistence type="predicted"/>
<sequence length="750" mass="83072">MSWAQRGTSEDRVFFQVHGLPQVLKLKIAADSPLHHLFEHIPAQKYQPPLCIDGPEYTWRDIVLDPLKTPEDYDMPSGERNVQAVHVHFPLVSPRTALNAQQSSARGGEDSHQHHHDDTPRNAMTSARLSIDGDRRSPLPNSARAGETATPTMYRASPRNGVQPIPSVDKIIDDLTQALRGAEDEIDELQKPVADKTRLLDSAKPEKVQELEKENARLKTELDAGSMAIAAARFLTLPELERQPPRRCIVLLPAAVLNRSRLLTKLSTTLHKPSVVRKTKSMSCKSALLTRHGFWTLRSQRRCKSLEKENARLKTELDAERRESDSKQEAIQILRNKISALESAASRQEAAIFENSGNAGGVGSQAAEALATSLRHHCHSLEGELANREDDVRQLNAKINSLQIDLDVLRSGAENDARSHKEALERLEATYVVQRKKDEASLDSEESLRLRIDRLERENAILQSDNTTLAQRVVAAESNKTELRGARNQHEIDTAAWGAQKNAFEKEIKALREKNADQLLQSQRHEKVLGERNASLQEKIAFFEDPRSVNQREEEYQQRELEMRSRLRDALAENDRLKTIHKDLKRQVSELETSLFECNNVLVRVQRENTDLKRAGVGYAATSQSVTPRDTGRLPASARTMSAHQNIVGSPLPAVPQAVATSVANSIAQESALLHIDPFSLVRGSPADGRGTSQSPNVADALLLSRHGGNSFRVAGPTGAEDLRSGSRSSQLLSGGTPTAAANLAEFQDA</sequence>